<keyword evidence="8 14" id="KW-0479">Metal-binding</keyword>
<keyword evidence="6 14" id="KW-0963">Cytoplasm</keyword>
<name>A0ABP9K846_9SPHN</name>
<dbReference type="PROSITE" id="PS51918">
    <property type="entry name" value="RADICAL_SAM"/>
    <property type="match status" value="1"/>
</dbReference>
<evidence type="ECO:0000256" key="14">
    <source>
        <dbReference type="PIRNR" id="PIRNR000167"/>
    </source>
</evidence>
<evidence type="ECO:0000256" key="9">
    <source>
        <dbReference type="ARBA" id="ARBA00023002"/>
    </source>
</evidence>
<comment type="cofactor">
    <cofactor evidence="14">
        <name>[4Fe-4S] cluster</name>
        <dbReference type="ChEBI" id="CHEBI:49883"/>
    </cofactor>
    <text evidence="14">Binds 1 [4Fe-4S] cluster. The cluster is coordinated with 3 cysteines and an exchangeable S-adenosyl-L-methionine.</text>
</comment>
<evidence type="ECO:0000256" key="8">
    <source>
        <dbReference type="ARBA" id="ARBA00022723"/>
    </source>
</evidence>
<comment type="caution">
    <text evidence="16">The sequence shown here is derived from an EMBL/GenBank/DDBJ whole genome shotgun (WGS) entry which is preliminary data.</text>
</comment>
<comment type="subunit">
    <text evidence="4">Monomer.</text>
</comment>
<dbReference type="Pfam" id="PF04055">
    <property type="entry name" value="Radical_SAM"/>
    <property type="match status" value="1"/>
</dbReference>
<keyword evidence="7 14" id="KW-0949">S-adenosyl-L-methionine</keyword>
<evidence type="ECO:0000259" key="15">
    <source>
        <dbReference type="PROSITE" id="PS51918"/>
    </source>
</evidence>
<keyword evidence="17" id="KW-1185">Reference proteome</keyword>
<dbReference type="InterPro" id="IPR006638">
    <property type="entry name" value="Elp3/MiaA/NifB-like_rSAM"/>
</dbReference>
<dbReference type="SUPFAM" id="SSF102114">
    <property type="entry name" value="Radical SAM enzymes"/>
    <property type="match status" value="1"/>
</dbReference>
<comment type="similarity">
    <text evidence="3 14">Belongs to the anaerobic coproporphyrinogen-III oxidase family.</text>
</comment>
<dbReference type="SFLD" id="SFLDG01065">
    <property type="entry name" value="anaerobic_coproporphyrinogen-I"/>
    <property type="match status" value="1"/>
</dbReference>
<organism evidence="16 17">
    <name type="scientific">Erythrobacter westpacificensis</name>
    <dbReference type="NCBI Taxonomy" id="1055231"/>
    <lineage>
        <taxon>Bacteria</taxon>
        <taxon>Pseudomonadati</taxon>
        <taxon>Pseudomonadota</taxon>
        <taxon>Alphaproteobacteria</taxon>
        <taxon>Sphingomonadales</taxon>
        <taxon>Erythrobacteraceae</taxon>
        <taxon>Erythrobacter/Porphyrobacter group</taxon>
        <taxon>Erythrobacter</taxon>
    </lineage>
</organism>
<evidence type="ECO:0000313" key="16">
    <source>
        <dbReference type="EMBL" id="GAA5053224.1"/>
    </source>
</evidence>
<evidence type="ECO:0000256" key="2">
    <source>
        <dbReference type="ARBA" id="ARBA00004785"/>
    </source>
</evidence>
<dbReference type="Gene3D" id="3.30.750.200">
    <property type="match status" value="1"/>
</dbReference>
<dbReference type="PANTHER" id="PTHR13932:SF6">
    <property type="entry name" value="OXYGEN-INDEPENDENT COPROPORPHYRINOGEN III OXIDASE"/>
    <property type="match status" value="1"/>
</dbReference>
<evidence type="ECO:0000313" key="17">
    <source>
        <dbReference type="Proteomes" id="UP001500518"/>
    </source>
</evidence>
<evidence type="ECO:0000256" key="3">
    <source>
        <dbReference type="ARBA" id="ARBA00005493"/>
    </source>
</evidence>
<dbReference type="InterPro" id="IPR007197">
    <property type="entry name" value="rSAM"/>
</dbReference>
<dbReference type="Proteomes" id="UP001500518">
    <property type="component" value="Unassembled WGS sequence"/>
</dbReference>
<dbReference type="PIRSF" id="PIRSF000167">
    <property type="entry name" value="HemN"/>
    <property type="match status" value="1"/>
</dbReference>
<keyword evidence="11 14" id="KW-0411">Iron-sulfur</keyword>
<keyword evidence="5 14" id="KW-0004">4Fe-4S</keyword>
<reference evidence="17" key="1">
    <citation type="journal article" date="2019" name="Int. J. Syst. Evol. Microbiol.">
        <title>The Global Catalogue of Microorganisms (GCM) 10K type strain sequencing project: providing services to taxonomists for standard genome sequencing and annotation.</title>
        <authorList>
            <consortium name="The Broad Institute Genomics Platform"/>
            <consortium name="The Broad Institute Genome Sequencing Center for Infectious Disease"/>
            <person name="Wu L."/>
            <person name="Ma J."/>
        </authorList>
    </citation>
    <scope>NUCLEOTIDE SEQUENCE [LARGE SCALE GENOMIC DNA]</scope>
    <source>
        <strain evidence="17">JCM 18014</strain>
    </source>
</reference>
<dbReference type="InterPro" id="IPR034505">
    <property type="entry name" value="Coproporphyrinogen-III_oxidase"/>
</dbReference>
<evidence type="ECO:0000256" key="12">
    <source>
        <dbReference type="ARBA" id="ARBA00023244"/>
    </source>
</evidence>
<evidence type="ECO:0000256" key="5">
    <source>
        <dbReference type="ARBA" id="ARBA00022485"/>
    </source>
</evidence>
<evidence type="ECO:0000256" key="10">
    <source>
        <dbReference type="ARBA" id="ARBA00023004"/>
    </source>
</evidence>
<gene>
    <name evidence="16" type="primary">hemN</name>
    <name evidence="16" type="ORF">GCM10023208_14940</name>
</gene>
<dbReference type="CDD" id="cd01335">
    <property type="entry name" value="Radical_SAM"/>
    <property type="match status" value="1"/>
</dbReference>
<comment type="catalytic activity">
    <reaction evidence="13 14">
        <text>coproporphyrinogen III + 2 S-adenosyl-L-methionine = protoporphyrinogen IX + 2 5'-deoxyadenosine + 2 L-methionine + 2 CO2</text>
        <dbReference type="Rhea" id="RHEA:15425"/>
        <dbReference type="ChEBI" id="CHEBI:16526"/>
        <dbReference type="ChEBI" id="CHEBI:17319"/>
        <dbReference type="ChEBI" id="CHEBI:57307"/>
        <dbReference type="ChEBI" id="CHEBI:57309"/>
        <dbReference type="ChEBI" id="CHEBI:57844"/>
        <dbReference type="ChEBI" id="CHEBI:59789"/>
        <dbReference type="EC" id="1.3.98.3"/>
    </reaction>
</comment>
<dbReference type="RefSeq" id="WP_346032477.1">
    <property type="nucleotide sequence ID" value="NZ_BAABHV010000009.1"/>
</dbReference>
<evidence type="ECO:0000256" key="1">
    <source>
        <dbReference type="ARBA" id="ARBA00004496"/>
    </source>
</evidence>
<dbReference type="Gene3D" id="1.10.10.920">
    <property type="match status" value="1"/>
</dbReference>
<proteinExistence type="inferred from homology"/>
<evidence type="ECO:0000256" key="13">
    <source>
        <dbReference type="ARBA" id="ARBA00048321"/>
    </source>
</evidence>
<keyword evidence="10 14" id="KW-0408">Iron</keyword>
<keyword evidence="9 14" id="KW-0560">Oxidoreductase</keyword>
<dbReference type="PANTHER" id="PTHR13932">
    <property type="entry name" value="COPROPORPHYRINIGEN III OXIDASE"/>
    <property type="match status" value="1"/>
</dbReference>
<evidence type="ECO:0000256" key="11">
    <source>
        <dbReference type="ARBA" id="ARBA00023014"/>
    </source>
</evidence>
<dbReference type="SMART" id="SM00729">
    <property type="entry name" value="Elp3"/>
    <property type="match status" value="1"/>
</dbReference>
<protein>
    <recommendedName>
        <fullName evidence="14">Coproporphyrinogen-III oxidase</fullName>
        <ecNumber evidence="14">1.3.98.3</ecNumber>
    </recommendedName>
</protein>
<evidence type="ECO:0000256" key="6">
    <source>
        <dbReference type="ARBA" id="ARBA00022490"/>
    </source>
</evidence>
<evidence type="ECO:0000256" key="4">
    <source>
        <dbReference type="ARBA" id="ARBA00011245"/>
    </source>
</evidence>
<dbReference type="EC" id="1.3.98.3" evidence="14"/>
<feature type="domain" description="Radical SAM core" evidence="15">
    <location>
        <begin position="39"/>
        <end position="272"/>
    </location>
</feature>
<comment type="pathway">
    <text evidence="2 14">Porphyrin-containing compound metabolism; protoporphyrin-IX biosynthesis; protoporphyrinogen-IX from coproporphyrinogen-III (AdoMet route): step 1/1.</text>
</comment>
<dbReference type="EMBL" id="BAABHV010000009">
    <property type="protein sequence ID" value="GAA5053224.1"/>
    <property type="molecule type" value="Genomic_DNA"/>
</dbReference>
<dbReference type="SFLD" id="SFLDS00029">
    <property type="entry name" value="Radical_SAM"/>
    <property type="match status" value="1"/>
</dbReference>
<comment type="subcellular location">
    <subcellularLocation>
        <location evidence="1 14">Cytoplasm</location>
    </subcellularLocation>
</comment>
<evidence type="ECO:0000256" key="7">
    <source>
        <dbReference type="ARBA" id="ARBA00022691"/>
    </source>
</evidence>
<keyword evidence="12 14" id="KW-0627">Porphyrin biosynthesis</keyword>
<dbReference type="InterPro" id="IPR004558">
    <property type="entry name" value="Coprogen_oxidase_HemN"/>
</dbReference>
<sequence length="437" mass="47519">MWPYHPDLLAVPVPRYTSYPTAAEFGDDIGPADLADAISMATGEVSLYIHIPFCEKICWYCGCNTAAANRKQRLDSYLEALHREIGLVAALLPANARVTRIAFGGGSPNALAPVDFVRLFEQLVIKFPLDAPTVSIELDPRTLTGDWQAVLRGIGATHASMGVQTFAPRLQEAIGRVQPMEMIEKGVEILRGAGITSMNFDLMYGLPGQTMDDLEDSLGHAQRFGADRIALFGYAHVPGMFPRQRQIDATDLPGSEARFNMAALGHERLVAAGYQAIGFDHFALPADPLAVAARQGRLRRNFQGFTEDQATALVGMGASAISSFPGLLAQNEKNSGRYRMMLSQGDLTATRGKRRSIEDRRRGAIIEELLCRGRARVDAATLDAAHERLAPYLEAGLCSLDNGQVVIGDHAVPYARSIAAAFDPYRQQSARKFSSAI</sequence>
<dbReference type="InterPro" id="IPR058240">
    <property type="entry name" value="rSAM_sf"/>
</dbReference>
<accession>A0ABP9K846</accession>
<dbReference type="NCBIfam" id="TIGR00538">
    <property type="entry name" value="hemN"/>
    <property type="match status" value="1"/>
</dbReference>